<keyword evidence="5" id="KW-1185">Reference proteome</keyword>
<accession>A0A4R6ZRB0</accession>
<keyword evidence="1 4" id="KW-0413">Isomerase</keyword>
<dbReference type="GO" id="GO:0005737">
    <property type="term" value="C:cytoplasm"/>
    <property type="evidence" value="ECO:0007669"/>
    <property type="project" value="InterPro"/>
</dbReference>
<reference evidence="4 5" key="1">
    <citation type="submission" date="2019-03" db="EMBL/GenBank/DDBJ databases">
        <title>Genomic Encyclopedia of Type Strains, Phase III (KMG-III): the genomes of soil and plant-associated and newly described type strains.</title>
        <authorList>
            <person name="Whitman W."/>
        </authorList>
    </citation>
    <scope>NUCLEOTIDE SEQUENCE [LARGE SCALE GENOMIC DNA]</scope>
    <source>
        <strain evidence="4 5">CECT 7972</strain>
    </source>
</reference>
<dbReference type="RefSeq" id="WP_036069697.1">
    <property type="nucleotide sequence ID" value="NZ_JAARQJ010000015.1"/>
</dbReference>
<name>A0A4R6ZRB0_9LIST</name>
<evidence type="ECO:0000313" key="4">
    <source>
        <dbReference type="EMBL" id="TDR55190.1"/>
    </source>
</evidence>
<dbReference type="SUPFAM" id="SSF53743">
    <property type="entry name" value="FucI/AraA N-terminal and middle domains"/>
    <property type="match status" value="1"/>
</dbReference>
<dbReference type="InterPro" id="IPR055390">
    <property type="entry name" value="AraA_central"/>
</dbReference>
<dbReference type="Pfam" id="PF24856">
    <property type="entry name" value="AraA_central"/>
    <property type="match status" value="1"/>
</dbReference>
<organism evidence="4 5">
    <name type="scientific">Listeria rocourtiae</name>
    <dbReference type="NCBI Taxonomy" id="647910"/>
    <lineage>
        <taxon>Bacteria</taxon>
        <taxon>Bacillati</taxon>
        <taxon>Bacillota</taxon>
        <taxon>Bacilli</taxon>
        <taxon>Bacillales</taxon>
        <taxon>Listeriaceae</taxon>
        <taxon>Listeria</taxon>
    </lineage>
</organism>
<dbReference type="Proteomes" id="UP000295558">
    <property type="component" value="Unassembled WGS sequence"/>
</dbReference>
<gene>
    <name evidence="4" type="ORF">DFP96_101119</name>
</gene>
<evidence type="ECO:0000256" key="1">
    <source>
        <dbReference type="ARBA" id="ARBA00023235"/>
    </source>
</evidence>
<evidence type="ECO:0000256" key="2">
    <source>
        <dbReference type="ARBA" id="ARBA00023277"/>
    </source>
</evidence>
<feature type="domain" description="L-arabinose isomerase central" evidence="3">
    <location>
        <begin position="2"/>
        <end position="55"/>
    </location>
</feature>
<dbReference type="InterPro" id="IPR009015">
    <property type="entry name" value="Fucose_isomerase_N/cen_sf"/>
</dbReference>
<comment type="caution">
    <text evidence="4">The sequence shown here is derived from an EMBL/GenBank/DDBJ whole genome shotgun (WGS) entry which is preliminary data.</text>
</comment>
<keyword evidence="2" id="KW-0119">Carbohydrate metabolism</keyword>
<dbReference type="AlphaFoldDB" id="A0A4R6ZRB0"/>
<sequence length="60" mass="7099">MHIQFGWVVDYFGIGDLFSVIDAVTDEELNALFDKFMRLYNFEHGSYNQKVREAHMKVLL</sequence>
<dbReference type="OrthoDB" id="9765600at2"/>
<protein>
    <submittedName>
        <fullName evidence="4">L-arabinose isomerase-like protein</fullName>
    </submittedName>
</protein>
<dbReference type="EMBL" id="SNZK01000001">
    <property type="protein sequence ID" value="TDR55190.1"/>
    <property type="molecule type" value="Genomic_DNA"/>
</dbReference>
<dbReference type="GO" id="GO:0005996">
    <property type="term" value="P:monosaccharide metabolic process"/>
    <property type="evidence" value="ECO:0007669"/>
    <property type="project" value="InterPro"/>
</dbReference>
<evidence type="ECO:0000259" key="3">
    <source>
        <dbReference type="Pfam" id="PF24856"/>
    </source>
</evidence>
<proteinExistence type="predicted"/>
<dbReference type="GO" id="GO:0016861">
    <property type="term" value="F:intramolecular oxidoreductase activity, interconverting aldoses and ketoses"/>
    <property type="evidence" value="ECO:0007669"/>
    <property type="project" value="InterPro"/>
</dbReference>
<dbReference type="STRING" id="1265846.PROCOU_04111"/>
<evidence type="ECO:0000313" key="5">
    <source>
        <dbReference type="Proteomes" id="UP000295558"/>
    </source>
</evidence>